<keyword evidence="7" id="KW-1185">Reference proteome</keyword>
<sequence length="239" mass="27644">MMRPVDISRKFGISTATIRKYELLGLTPPVSRSHAGYRVFSSEHVAYIACVREMLPAFSLIEITKIFEAVMSGEIDTALWIANKKQADLYREKLIAEKIAKSLLRRNGHQINVNRKELTINDISQETGVPATTIRHWDRVGLISVKRSPENNYRIFTTEHIKQILTIYALKLSLYSNHQKYSIEQIRESMYSFDYNDKNEILTMITAIEQHLSDMNRDQMKATSALFHLCVQVETNQFD</sequence>
<keyword evidence="2" id="KW-0805">Transcription regulation</keyword>
<evidence type="ECO:0000313" key="6">
    <source>
        <dbReference type="EMBL" id="MBR0596897.1"/>
    </source>
</evidence>
<dbReference type="Pfam" id="PF13411">
    <property type="entry name" value="MerR_1"/>
    <property type="match status" value="1"/>
</dbReference>
<dbReference type="SMART" id="SM00422">
    <property type="entry name" value="HTH_MERR"/>
    <property type="match status" value="2"/>
</dbReference>
<evidence type="ECO:0000313" key="7">
    <source>
        <dbReference type="Proteomes" id="UP000675664"/>
    </source>
</evidence>
<dbReference type="InterPro" id="IPR009061">
    <property type="entry name" value="DNA-bd_dom_put_sf"/>
</dbReference>
<accession>A0A8J7VXI3</accession>
<reference evidence="6" key="2">
    <citation type="submission" date="2021-04" db="EMBL/GenBank/DDBJ databases">
        <authorList>
            <person name="Liu J."/>
        </authorList>
    </citation>
    <scope>NUCLEOTIDE SEQUENCE</scope>
    <source>
        <strain evidence="6">BAD-6</strain>
    </source>
</reference>
<dbReference type="PANTHER" id="PTHR30204:SF69">
    <property type="entry name" value="MERR-FAMILY TRANSCRIPTIONAL REGULATOR"/>
    <property type="match status" value="1"/>
</dbReference>
<dbReference type="AlphaFoldDB" id="A0A8J7VXI3"/>
<organism evidence="6 7">
    <name type="scientific">Sinanaerobacter chloroacetimidivorans</name>
    <dbReference type="NCBI Taxonomy" id="2818044"/>
    <lineage>
        <taxon>Bacteria</taxon>
        <taxon>Bacillati</taxon>
        <taxon>Bacillota</taxon>
        <taxon>Clostridia</taxon>
        <taxon>Peptostreptococcales</taxon>
        <taxon>Anaerovoracaceae</taxon>
        <taxon>Sinanaerobacter</taxon>
    </lineage>
</organism>
<dbReference type="Pfam" id="PF00376">
    <property type="entry name" value="MerR"/>
    <property type="match status" value="1"/>
</dbReference>
<evidence type="ECO:0000256" key="4">
    <source>
        <dbReference type="ARBA" id="ARBA00023163"/>
    </source>
</evidence>
<evidence type="ECO:0000256" key="1">
    <source>
        <dbReference type="ARBA" id="ARBA00022491"/>
    </source>
</evidence>
<dbReference type="PROSITE" id="PS50937">
    <property type="entry name" value="HTH_MERR_2"/>
    <property type="match status" value="2"/>
</dbReference>
<evidence type="ECO:0000259" key="5">
    <source>
        <dbReference type="PROSITE" id="PS50937"/>
    </source>
</evidence>
<keyword evidence="1" id="KW-0678">Repressor</keyword>
<dbReference type="PANTHER" id="PTHR30204">
    <property type="entry name" value="REDOX-CYCLING DRUG-SENSING TRANSCRIPTIONAL ACTIVATOR SOXR"/>
    <property type="match status" value="1"/>
</dbReference>
<dbReference type="EMBL" id="JAGSND010000002">
    <property type="protein sequence ID" value="MBR0596897.1"/>
    <property type="molecule type" value="Genomic_DNA"/>
</dbReference>
<dbReference type="SUPFAM" id="SSF46955">
    <property type="entry name" value="Putative DNA-binding domain"/>
    <property type="match status" value="2"/>
</dbReference>
<feature type="domain" description="HTH merR-type" evidence="5">
    <location>
        <begin position="1"/>
        <end position="69"/>
    </location>
</feature>
<name>A0A8J7VXI3_9FIRM</name>
<keyword evidence="3" id="KW-0238">DNA-binding</keyword>
<dbReference type="GO" id="GO:0003700">
    <property type="term" value="F:DNA-binding transcription factor activity"/>
    <property type="evidence" value="ECO:0007669"/>
    <property type="project" value="InterPro"/>
</dbReference>
<dbReference type="InterPro" id="IPR000551">
    <property type="entry name" value="MerR-type_HTH_dom"/>
</dbReference>
<evidence type="ECO:0000256" key="2">
    <source>
        <dbReference type="ARBA" id="ARBA00023015"/>
    </source>
</evidence>
<reference evidence="6" key="1">
    <citation type="submission" date="2021-04" db="EMBL/GenBank/DDBJ databases">
        <title>Sinoanaerobacter chloroacetimidivorans sp. nov., an obligate anaerobic bacterium isolated from anaerobic sludge.</title>
        <authorList>
            <person name="Bao Y."/>
        </authorList>
    </citation>
    <scope>NUCLEOTIDE SEQUENCE</scope>
    <source>
        <strain evidence="6">BAD-6</strain>
    </source>
</reference>
<keyword evidence="4" id="KW-0804">Transcription</keyword>
<dbReference type="GO" id="GO:0003677">
    <property type="term" value="F:DNA binding"/>
    <property type="evidence" value="ECO:0007669"/>
    <property type="project" value="UniProtKB-KW"/>
</dbReference>
<dbReference type="Gene3D" id="1.10.1660.10">
    <property type="match status" value="2"/>
</dbReference>
<gene>
    <name evidence="6" type="ORF">KCX82_03315</name>
</gene>
<dbReference type="InterPro" id="IPR047057">
    <property type="entry name" value="MerR_fam"/>
</dbReference>
<feature type="domain" description="HTH merR-type" evidence="5">
    <location>
        <begin position="117"/>
        <end position="161"/>
    </location>
</feature>
<proteinExistence type="predicted"/>
<evidence type="ECO:0000256" key="3">
    <source>
        <dbReference type="ARBA" id="ARBA00023125"/>
    </source>
</evidence>
<dbReference type="Proteomes" id="UP000675664">
    <property type="component" value="Unassembled WGS sequence"/>
</dbReference>
<comment type="caution">
    <text evidence="6">The sequence shown here is derived from an EMBL/GenBank/DDBJ whole genome shotgun (WGS) entry which is preliminary data.</text>
</comment>
<protein>
    <submittedName>
        <fullName evidence="6">MerR family transcriptional regulator</fullName>
    </submittedName>
</protein>